<proteinExistence type="predicted"/>
<evidence type="ECO:0008006" key="4">
    <source>
        <dbReference type="Google" id="ProtNLM"/>
    </source>
</evidence>
<dbReference type="Proteomes" id="UP001331761">
    <property type="component" value="Unassembled WGS sequence"/>
</dbReference>
<dbReference type="EMBL" id="WIXE01018651">
    <property type="protein sequence ID" value="KAK5970741.1"/>
    <property type="molecule type" value="Genomic_DNA"/>
</dbReference>
<feature type="signal peptide" evidence="1">
    <location>
        <begin position="1"/>
        <end position="23"/>
    </location>
</feature>
<protein>
    <recommendedName>
        <fullName evidence="4">Secreted protein</fullName>
    </recommendedName>
</protein>
<accession>A0AAN8IEW2</accession>
<gene>
    <name evidence="2" type="ORF">GCK32_021285</name>
</gene>
<keyword evidence="1" id="KW-0732">Signal</keyword>
<evidence type="ECO:0000256" key="1">
    <source>
        <dbReference type="SAM" id="SignalP"/>
    </source>
</evidence>
<sequence>MTTLTHLLLMFWLFRNLFTVSVGLPVFRCTLRPPWVELNLIHVCSLLLVPYPTHPKLVPTSTDVFHVMLRRTGGWTDAQTDEAFYI</sequence>
<dbReference type="AlphaFoldDB" id="A0AAN8IEW2"/>
<evidence type="ECO:0000313" key="2">
    <source>
        <dbReference type="EMBL" id="KAK5970741.1"/>
    </source>
</evidence>
<feature type="chain" id="PRO_5042983649" description="Secreted protein" evidence="1">
    <location>
        <begin position="24"/>
        <end position="86"/>
    </location>
</feature>
<name>A0AAN8IEW2_TRICO</name>
<comment type="caution">
    <text evidence="2">The sequence shown here is derived from an EMBL/GenBank/DDBJ whole genome shotgun (WGS) entry which is preliminary data.</text>
</comment>
<keyword evidence="3" id="KW-1185">Reference proteome</keyword>
<evidence type="ECO:0000313" key="3">
    <source>
        <dbReference type="Proteomes" id="UP001331761"/>
    </source>
</evidence>
<reference evidence="2 3" key="1">
    <citation type="submission" date="2019-10" db="EMBL/GenBank/DDBJ databases">
        <title>Assembly and Annotation for the nematode Trichostrongylus colubriformis.</title>
        <authorList>
            <person name="Martin J."/>
        </authorList>
    </citation>
    <scope>NUCLEOTIDE SEQUENCE [LARGE SCALE GENOMIC DNA]</scope>
    <source>
        <strain evidence="2">G859</strain>
        <tissue evidence="2">Whole worm</tissue>
    </source>
</reference>
<organism evidence="2 3">
    <name type="scientific">Trichostrongylus colubriformis</name>
    <name type="common">Black scour worm</name>
    <dbReference type="NCBI Taxonomy" id="6319"/>
    <lineage>
        <taxon>Eukaryota</taxon>
        <taxon>Metazoa</taxon>
        <taxon>Ecdysozoa</taxon>
        <taxon>Nematoda</taxon>
        <taxon>Chromadorea</taxon>
        <taxon>Rhabditida</taxon>
        <taxon>Rhabditina</taxon>
        <taxon>Rhabditomorpha</taxon>
        <taxon>Strongyloidea</taxon>
        <taxon>Trichostrongylidae</taxon>
        <taxon>Trichostrongylus</taxon>
    </lineage>
</organism>